<dbReference type="AlphaFoldDB" id="A0A3P9K1L9"/>
<keyword evidence="4" id="KW-0804">Transcription</keyword>
<feature type="DNA-binding region" description="H-T-H motif" evidence="6">
    <location>
        <begin position="505"/>
        <end position="525"/>
    </location>
</feature>
<dbReference type="Gene3D" id="1.10.10.60">
    <property type="entry name" value="Homeodomain-like"/>
    <property type="match status" value="1"/>
</dbReference>
<evidence type="ECO:0000256" key="5">
    <source>
        <dbReference type="ARBA" id="ARBA00023242"/>
    </source>
</evidence>
<accession>A0A3P9K1L9</accession>
<dbReference type="Ensembl" id="ENSORLT00020011377.1">
    <property type="protein sequence ID" value="ENSORLP00020002409.1"/>
    <property type="gene ID" value="ENSORLG00020003164.1"/>
</dbReference>
<proteinExistence type="predicted"/>
<feature type="compositionally biased region" description="Polar residues" evidence="7">
    <location>
        <begin position="154"/>
        <end position="164"/>
    </location>
</feature>
<evidence type="ECO:0000256" key="3">
    <source>
        <dbReference type="ARBA" id="ARBA00023125"/>
    </source>
</evidence>
<dbReference type="GO" id="GO:0003677">
    <property type="term" value="F:DNA binding"/>
    <property type="evidence" value="ECO:0007669"/>
    <property type="project" value="UniProtKB-UniRule"/>
</dbReference>
<dbReference type="InterPro" id="IPR009057">
    <property type="entry name" value="Homeodomain-like_sf"/>
</dbReference>
<dbReference type="PANTHER" id="PTHR21545">
    <property type="entry name" value="TRANSCRIPTION FACTOR MLR1/2"/>
    <property type="match status" value="1"/>
</dbReference>
<evidence type="ECO:0000259" key="8">
    <source>
        <dbReference type="PROSITE" id="PS50960"/>
    </source>
</evidence>
<dbReference type="PROSITE" id="PS50960">
    <property type="entry name" value="HTH_PSQ"/>
    <property type="match status" value="1"/>
</dbReference>
<dbReference type="PANTHER" id="PTHR21545:SF14">
    <property type="entry name" value="LIGAND-DEPENDENT COREPRESSOR"/>
    <property type="match status" value="1"/>
</dbReference>
<dbReference type="Pfam" id="PF05225">
    <property type="entry name" value="HTH_psq"/>
    <property type="match status" value="1"/>
</dbReference>
<name>A0A3P9K1L9_ORYLA</name>
<dbReference type="SUPFAM" id="SSF46689">
    <property type="entry name" value="Homeodomain-like"/>
    <property type="match status" value="1"/>
</dbReference>
<protein>
    <recommendedName>
        <fullName evidence="8">HTH psq-type domain-containing protein</fullName>
    </recommendedName>
</protein>
<feature type="region of interest" description="Disordered" evidence="7">
    <location>
        <begin position="461"/>
        <end position="480"/>
    </location>
</feature>
<feature type="region of interest" description="Disordered" evidence="7">
    <location>
        <begin position="154"/>
        <end position="190"/>
    </location>
</feature>
<organism evidence="9 10">
    <name type="scientific">Oryzias latipes</name>
    <name type="common">Japanese rice fish</name>
    <name type="synonym">Japanese killifish</name>
    <dbReference type="NCBI Taxonomy" id="8090"/>
    <lineage>
        <taxon>Eukaryota</taxon>
        <taxon>Metazoa</taxon>
        <taxon>Chordata</taxon>
        <taxon>Craniata</taxon>
        <taxon>Vertebrata</taxon>
        <taxon>Euteleostomi</taxon>
        <taxon>Actinopterygii</taxon>
        <taxon>Neopterygii</taxon>
        <taxon>Teleostei</taxon>
        <taxon>Neoteleostei</taxon>
        <taxon>Acanthomorphata</taxon>
        <taxon>Ovalentaria</taxon>
        <taxon>Atherinomorphae</taxon>
        <taxon>Beloniformes</taxon>
        <taxon>Adrianichthyidae</taxon>
        <taxon>Oryziinae</taxon>
        <taxon>Oryzias</taxon>
    </lineage>
</organism>
<dbReference type="Proteomes" id="UP000265180">
    <property type="component" value="Chromosome 15"/>
</dbReference>
<sequence length="564" mass="62572">MASLCETQQCTIDRRGFRQELDSWRHKLIHCVGFQNILDGLIGPELVEDLKLFKDFKHVASDWSFHENCLFCCLRRSKVKEHLLGVNKSRLKGNAKPLLVKDQIAIGKLEKQTEDFLNAVFCRKDIPSFSDPRIPIVAAEILQTMISQFAGEYTSKTSCPQNSHPDPMPHTDQSLPGQALLSGAPPPTSPAALATETALNQNPVLSKLLMADQDAPLDLTIKKNPAESSEQDGVLDLSIKKKHYSSSRPVHSPCLSPALSVLKRGSLRADGQVGLVMRDLKDWSRMLNFGHSSCSKPSSPLSYSVHIKEEPDLESDPELALSRNTSTEDSKARLGFPKLIKVRNGTEATEHLNDIPRLLETGGLLTKSPSIQHGIPKELCKGQELSLSQTSCYHLKIPQVRVFPSGLDFMSHKYSGSLCQRDFGQNLCSVLTRQIQTQHSGTSNGSGLEKNVCPLPAELQNHGSNHSEYDMGNKQPRKKRGRYRQYNLELLEEAIAEVMGGKMSVSKAQSVYGIPHSTLEYKVKDRLGTLKHPPKKKTKLISLVDKQGVSQPTEEGMLPYCVQD</sequence>
<keyword evidence="2" id="KW-0805">Transcription regulation</keyword>
<dbReference type="InterPro" id="IPR007889">
    <property type="entry name" value="HTH_Psq"/>
</dbReference>
<dbReference type="GO" id="GO:0005634">
    <property type="term" value="C:nucleus"/>
    <property type="evidence" value="ECO:0007669"/>
    <property type="project" value="UniProtKB-SubCell"/>
</dbReference>
<keyword evidence="5 6" id="KW-0539">Nucleus</keyword>
<feature type="domain" description="HTH psq-type" evidence="8">
    <location>
        <begin position="477"/>
        <end position="529"/>
    </location>
</feature>
<keyword evidence="3 6" id="KW-0238">DNA-binding</keyword>
<dbReference type="FunFam" id="1.10.10.60:FF:000019">
    <property type="entry name" value="Ligand-dependent corepressor isoform 1"/>
    <property type="match status" value="1"/>
</dbReference>
<reference evidence="9" key="4">
    <citation type="submission" date="2025-09" db="UniProtKB">
        <authorList>
            <consortium name="Ensembl"/>
        </authorList>
    </citation>
    <scope>IDENTIFICATION</scope>
    <source>
        <strain evidence="9">HNI</strain>
    </source>
</reference>
<reference key="1">
    <citation type="journal article" date="2007" name="Nature">
        <title>The medaka draft genome and insights into vertebrate genome evolution.</title>
        <authorList>
            <person name="Kasahara M."/>
            <person name="Naruse K."/>
            <person name="Sasaki S."/>
            <person name="Nakatani Y."/>
            <person name="Qu W."/>
            <person name="Ahsan B."/>
            <person name="Yamada T."/>
            <person name="Nagayasu Y."/>
            <person name="Doi K."/>
            <person name="Kasai Y."/>
            <person name="Jindo T."/>
            <person name="Kobayashi D."/>
            <person name="Shimada A."/>
            <person name="Toyoda A."/>
            <person name="Kuroki Y."/>
            <person name="Fujiyama A."/>
            <person name="Sasaki T."/>
            <person name="Shimizu A."/>
            <person name="Asakawa S."/>
            <person name="Shimizu N."/>
            <person name="Hashimoto S."/>
            <person name="Yang J."/>
            <person name="Lee Y."/>
            <person name="Matsushima K."/>
            <person name="Sugano S."/>
            <person name="Sakaizumi M."/>
            <person name="Narita T."/>
            <person name="Ohishi K."/>
            <person name="Haga S."/>
            <person name="Ohta F."/>
            <person name="Nomoto H."/>
            <person name="Nogata K."/>
            <person name="Morishita T."/>
            <person name="Endo T."/>
            <person name="Shin-I T."/>
            <person name="Takeda H."/>
            <person name="Morishita S."/>
            <person name="Kohara Y."/>
        </authorList>
    </citation>
    <scope>NUCLEOTIDE SEQUENCE [LARGE SCALE GENOMIC DNA]</scope>
    <source>
        <strain>Hd-rR</strain>
    </source>
</reference>
<evidence type="ECO:0000256" key="6">
    <source>
        <dbReference type="PROSITE-ProRule" id="PRU00320"/>
    </source>
</evidence>
<reference evidence="9" key="3">
    <citation type="submission" date="2025-08" db="UniProtKB">
        <authorList>
            <consortium name="Ensembl"/>
        </authorList>
    </citation>
    <scope>IDENTIFICATION</scope>
    <source>
        <strain evidence="9">HNI</strain>
    </source>
</reference>
<comment type="subcellular location">
    <subcellularLocation>
        <location evidence="1 6">Nucleus</location>
    </subcellularLocation>
</comment>
<evidence type="ECO:0000313" key="9">
    <source>
        <dbReference type="Ensembl" id="ENSORLP00020002409.1"/>
    </source>
</evidence>
<reference evidence="9 10" key="2">
    <citation type="submission" date="2017-04" db="EMBL/GenBank/DDBJ databases">
        <title>CpG methylation of centromeres and impact of large insertions on vertebrate speciation.</title>
        <authorList>
            <person name="Ichikawa K."/>
            <person name="Yoshimura J."/>
            <person name="Morishita S."/>
        </authorList>
    </citation>
    <scope>NUCLEOTIDE SEQUENCE</scope>
    <source>
        <strain evidence="9 10">HNI</strain>
    </source>
</reference>
<evidence type="ECO:0000256" key="4">
    <source>
        <dbReference type="ARBA" id="ARBA00023163"/>
    </source>
</evidence>
<evidence type="ECO:0000256" key="1">
    <source>
        <dbReference type="ARBA" id="ARBA00004123"/>
    </source>
</evidence>
<evidence type="ECO:0000313" key="10">
    <source>
        <dbReference type="Proteomes" id="UP000265180"/>
    </source>
</evidence>
<evidence type="ECO:0000256" key="7">
    <source>
        <dbReference type="SAM" id="MobiDB-lite"/>
    </source>
</evidence>
<evidence type="ECO:0000256" key="2">
    <source>
        <dbReference type="ARBA" id="ARBA00023015"/>
    </source>
</evidence>